<reference evidence="2" key="1">
    <citation type="submission" date="2012-12" db="EMBL/GenBank/DDBJ databases">
        <title>Identification and characterization of a phenylalanine ammonia-lyase gene family in Isatis indigotica Fort.</title>
        <authorList>
            <person name="Liu Q."/>
            <person name="Chen J."/>
            <person name="Zhou X."/>
            <person name="Di P."/>
            <person name="Xiao Y."/>
            <person name="Xuan H."/>
            <person name="Zhang L."/>
            <person name="Chen W."/>
        </authorList>
    </citation>
    <scope>NUCLEOTIDE SEQUENCE</scope>
    <source>
        <tissue evidence="2">Salivary gland</tissue>
    </source>
</reference>
<evidence type="ECO:0000313" key="2">
    <source>
        <dbReference type="EMBL" id="JAA71565.1"/>
    </source>
</evidence>
<protein>
    <submittedName>
        <fullName evidence="2">Putative salivary kunitz domain protein</fullName>
    </submittedName>
</protein>
<dbReference type="EMBL" id="GADI01002243">
    <property type="protein sequence ID" value="JAA71565.1"/>
    <property type="molecule type" value="mRNA"/>
</dbReference>
<sequence>MRSSFIFCLLAMCYIASANQYYCSDLSGDSCRMFCYDNNWDSVLRTKAPGTPCQTLGQKPGVCKNGECKKKM</sequence>
<accession>A0A0K8RKE5</accession>
<evidence type="ECO:0000256" key="1">
    <source>
        <dbReference type="SAM" id="SignalP"/>
    </source>
</evidence>
<proteinExistence type="evidence at transcript level"/>
<name>A0A0K8RKE5_IXORI</name>
<feature type="signal peptide" evidence="1">
    <location>
        <begin position="1"/>
        <end position="18"/>
    </location>
</feature>
<dbReference type="AlphaFoldDB" id="A0A0K8RKE5"/>
<organism evidence="2">
    <name type="scientific">Ixodes ricinus</name>
    <name type="common">Common tick</name>
    <name type="synonym">Acarus ricinus</name>
    <dbReference type="NCBI Taxonomy" id="34613"/>
    <lineage>
        <taxon>Eukaryota</taxon>
        <taxon>Metazoa</taxon>
        <taxon>Ecdysozoa</taxon>
        <taxon>Arthropoda</taxon>
        <taxon>Chelicerata</taxon>
        <taxon>Arachnida</taxon>
        <taxon>Acari</taxon>
        <taxon>Parasitiformes</taxon>
        <taxon>Ixodida</taxon>
        <taxon>Ixodoidea</taxon>
        <taxon>Ixodidae</taxon>
        <taxon>Ixodinae</taxon>
        <taxon>Ixodes</taxon>
    </lineage>
</organism>
<keyword evidence="1" id="KW-0732">Signal</keyword>
<feature type="chain" id="PRO_5005518443" evidence="1">
    <location>
        <begin position="19"/>
        <end position="72"/>
    </location>
</feature>